<dbReference type="CDD" id="cd02000">
    <property type="entry name" value="TPP_E1_PDC_ADC_BCADC"/>
    <property type="match status" value="1"/>
</dbReference>
<dbReference type="HOGENOM" id="CLU_029393_1_0_2"/>
<name>M1XKT4_NATM8</name>
<reference evidence="3 4" key="1">
    <citation type="journal article" date="2013" name="Genome Announc.">
        <title>Genome of the haloarchaeon Natronomonas moolapensis, a neutrophilic member of a previously haloalkaliphilic genus.</title>
        <authorList>
            <person name="Dyall-Smith M.L."/>
            <person name="Pfeiffer F."/>
            <person name="Oberwinkler T."/>
            <person name="Klee K."/>
            <person name="Rampp M."/>
            <person name="Palm P."/>
            <person name="Gross K."/>
            <person name="Schuster S.C."/>
            <person name="Oesterhelt D."/>
        </authorList>
    </citation>
    <scope>NUCLEOTIDE SEQUENCE [LARGE SCALE GENOMIC DNA]</scope>
    <source>
        <strain evidence="4">DSM 18674 / JCM 14361 / 8.8.11</strain>
    </source>
</reference>
<organism evidence="3 4">
    <name type="scientific">Natronomonas moolapensis (strain DSM 18674 / CECT 7526 / JCM 14361 / 8.8.11)</name>
    <dbReference type="NCBI Taxonomy" id="268739"/>
    <lineage>
        <taxon>Archaea</taxon>
        <taxon>Methanobacteriati</taxon>
        <taxon>Methanobacteriota</taxon>
        <taxon>Stenosarchaea group</taxon>
        <taxon>Halobacteria</taxon>
        <taxon>Halobacteriales</taxon>
        <taxon>Natronomonadaceae</taxon>
        <taxon>Natronomonas</taxon>
    </lineage>
</organism>
<evidence type="ECO:0000256" key="1">
    <source>
        <dbReference type="ARBA" id="ARBA00023002"/>
    </source>
</evidence>
<dbReference type="EC" id="1.2.4.-" evidence="3"/>
<dbReference type="STRING" id="268739.Nmlp_2303"/>
<sequence>MDFEDADLHRRLDADGRPLEDGYEPPLAEDRLRELYRDMQLSRHFDERMISLQRQGRVGTYASSAGQEGSQFGSMYALAEDDWVFYQYREHGSVIDRGGLADYVRYWMGQEAGNATLTDHHVAPLNISIGSHVPHATGMAWASKLRGDDAVVVCHFGEGATSEGDFHEGANFAGVFDVPAVFVCNNNNWAISVPAEAQTASRSFAAKAEAYGFPGVRVDGMDPLATYEVLTEAVDRARDPDASPPEGAGGRATRPTLVEAVQYRFGAHTTADDPSVYRDDEEVERWKRWDPIPRLEAYLRGRGTLDDESIDAIEAEVEREVAEAIDRATAAEPDPEDLFSDAYAEPTERVQKQRAYLRQLREEYGDGALSEE</sequence>
<keyword evidence="1 3" id="KW-0560">Oxidoreductase</keyword>
<dbReference type="OrthoDB" id="25266at2157"/>
<dbReference type="NCBIfam" id="TIGR03181">
    <property type="entry name" value="PDH_E1_alph_x"/>
    <property type="match status" value="1"/>
</dbReference>
<dbReference type="PANTHER" id="PTHR43380:SF1">
    <property type="entry name" value="2-OXOISOVALERATE DEHYDROGENASE SUBUNIT ALPHA, MITOCHONDRIAL"/>
    <property type="match status" value="1"/>
</dbReference>
<dbReference type="GO" id="GO:0044272">
    <property type="term" value="P:sulfur compound biosynthetic process"/>
    <property type="evidence" value="ECO:0007669"/>
    <property type="project" value="UniProtKB-ARBA"/>
</dbReference>
<dbReference type="InterPro" id="IPR050771">
    <property type="entry name" value="Alpha-ketoacid_DH_E1_comp"/>
</dbReference>
<gene>
    <name evidence="3" type="primary">oxdhA2</name>
    <name evidence="3" type="ordered locus">Nmlp_2303</name>
</gene>
<dbReference type="Pfam" id="PF00676">
    <property type="entry name" value="E1_dh"/>
    <property type="match status" value="1"/>
</dbReference>
<evidence type="ECO:0000259" key="2">
    <source>
        <dbReference type="Pfam" id="PF00676"/>
    </source>
</evidence>
<protein>
    <submittedName>
        <fullName evidence="3">Probable 2-oxoacid dehydrogenase E1 component alpha subunit</fullName>
        <ecNumber evidence="3">1.2.4.-</ecNumber>
    </submittedName>
</protein>
<dbReference type="Gene3D" id="3.40.50.970">
    <property type="match status" value="1"/>
</dbReference>
<dbReference type="InterPro" id="IPR001017">
    <property type="entry name" value="DH_E1"/>
</dbReference>
<dbReference type="GeneID" id="14652449"/>
<dbReference type="GO" id="GO:0009083">
    <property type="term" value="P:branched-chain amino acid catabolic process"/>
    <property type="evidence" value="ECO:0007669"/>
    <property type="project" value="TreeGrafter"/>
</dbReference>
<accession>M1XKT4</accession>
<dbReference type="KEGG" id="nmo:Nmlp_2303"/>
<evidence type="ECO:0000313" key="4">
    <source>
        <dbReference type="Proteomes" id="UP000011867"/>
    </source>
</evidence>
<feature type="domain" description="Dehydrogenase E1 component" evidence="2">
    <location>
        <begin position="37"/>
        <end position="332"/>
    </location>
</feature>
<dbReference type="eggNOG" id="arCOG01054">
    <property type="taxonomic scope" value="Archaea"/>
</dbReference>
<dbReference type="RefSeq" id="WP_015409270.1">
    <property type="nucleotide sequence ID" value="NC_020388.1"/>
</dbReference>
<dbReference type="SUPFAM" id="SSF52518">
    <property type="entry name" value="Thiamin diphosphate-binding fold (THDP-binding)"/>
    <property type="match status" value="1"/>
</dbReference>
<dbReference type="GO" id="GO:0016624">
    <property type="term" value="F:oxidoreductase activity, acting on the aldehyde or oxo group of donors, disulfide as acceptor"/>
    <property type="evidence" value="ECO:0007669"/>
    <property type="project" value="InterPro"/>
</dbReference>
<proteinExistence type="predicted"/>
<dbReference type="AlphaFoldDB" id="M1XKT4"/>
<evidence type="ECO:0000313" key="3">
    <source>
        <dbReference type="EMBL" id="CCQ36471.1"/>
    </source>
</evidence>
<keyword evidence="4" id="KW-1185">Reference proteome</keyword>
<dbReference type="InterPro" id="IPR029061">
    <property type="entry name" value="THDP-binding"/>
</dbReference>
<dbReference type="PANTHER" id="PTHR43380">
    <property type="entry name" value="2-OXOISOVALERATE DEHYDROGENASE SUBUNIT ALPHA, MITOCHONDRIAL"/>
    <property type="match status" value="1"/>
</dbReference>
<dbReference type="EMBL" id="HF582854">
    <property type="protein sequence ID" value="CCQ36471.1"/>
    <property type="molecule type" value="Genomic_DNA"/>
</dbReference>
<dbReference type="InterPro" id="IPR017596">
    <property type="entry name" value="PdhA/BkdA"/>
</dbReference>
<dbReference type="Proteomes" id="UP000011867">
    <property type="component" value="Chromosome"/>
</dbReference>